<name>A0A9Q3IJY8_9BASI</name>
<feature type="compositionally biased region" description="Basic and acidic residues" evidence="3">
    <location>
        <begin position="119"/>
        <end position="132"/>
    </location>
</feature>
<evidence type="ECO:0008006" key="6">
    <source>
        <dbReference type="Google" id="ProtNLM"/>
    </source>
</evidence>
<dbReference type="Gene3D" id="4.10.60.10">
    <property type="entry name" value="Zinc finger, CCHC-type"/>
    <property type="match status" value="1"/>
</dbReference>
<evidence type="ECO:0000313" key="4">
    <source>
        <dbReference type="EMBL" id="MBW0541795.1"/>
    </source>
</evidence>
<evidence type="ECO:0000256" key="2">
    <source>
        <dbReference type="SAM" id="Coils"/>
    </source>
</evidence>
<keyword evidence="2" id="KW-0175">Coiled coil</keyword>
<dbReference type="EMBL" id="AVOT02046482">
    <property type="protein sequence ID" value="MBW0541795.1"/>
    <property type="molecule type" value="Genomic_DNA"/>
</dbReference>
<evidence type="ECO:0000256" key="1">
    <source>
        <dbReference type="ARBA" id="ARBA00022664"/>
    </source>
</evidence>
<feature type="region of interest" description="Disordered" evidence="3">
    <location>
        <begin position="1"/>
        <end position="21"/>
    </location>
</feature>
<evidence type="ECO:0000256" key="3">
    <source>
        <dbReference type="SAM" id="MobiDB-lite"/>
    </source>
</evidence>
<dbReference type="InterPro" id="IPR036875">
    <property type="entry name" value="Znf_CCHC_sf"/>
</dbReference>
<protein>
    <recommendedName>
        <fullName evidence="6">CCHC-type domain-containing protein</fullName>
    </recommendedName>
</protein>
<proteinExistence type="predicted"/>
<dbReference type="GO" id="GO:0008270">
    <property type="term" value="F:zinc ion binding"/>
    <property type="evidence" value="ECO:0007669"/>
    <property type="project" value="InterPro"/>
</dbReference>
<feature type="region of interest" description="Disordered" evidence="3">
    <location>
        <begin position="145"/>
        <end position="165"/>
    </location>
</feature>
<keyword evidence="1" id="KW-0507">mRNA processing</keyword>
<dbReference type="GO" id="GO:0006397">
    <property type="term" value="P:mRNA processing"/>
    <property type="evidence" value="ECO:0007669"/>
    <property type="project" value="UniProtKB-KW"/>
</dbReference>
<keyword evidence="5" id="KW-1185">Reference proteome</keyword>
<accession>A0A9Q3IJY8</accession>
<organism evidence="4 5">
    <name type="scientific">Austropuccinia psidii MF-1</name>
    <dbReference type="NCBI Taxonomy" id="1389203"/>
    <lineage>
        <taxon>Eukaryota</taxon>
        <taxon>Fungi</taxon>
        <taxon>Dikarya</taxon>
        <taxon>Basidiomycota</taxon>
        <taxon>Pucciniomycotina</taxon>
        <taxon>Pucciniomycetes</taxon>
        <taxon>Pucciniales</taxon>
        <taxon>Sphaerophragmiaceae</taxon>
        <taxon>Austropuccinia</taxon>
    </lineage>
</organism>
<feature type="region of interest" description="Disordered" evidence="3">
    <location>
        <begin position="100"/>
        <end position="132"/>
    </location>
</feature>
<dbReference type="Proteomes" id="UP000765509">
    <property type="component" value="Unassembled WGS sequence"/>
</dbReference>
<dbReference type="AlphaFoldDB" id="A0A9Q3IJY8"/>
<evidence type="ECO:0000313" key="5">
    <source>
        <dbReference type="Proteomes" id="UP000765509"/>
    </source>
</evidence>
<dbReference type="SUPFAM" id="SSF57756">
    <property type="entry name" value="Retrovirus zinc finger-like domains"/>
    <property type="match status" value="1"/>
</dbReference>
<reference evidence="4" key="1">
    <citation type="submission" date="2021-03" db="EMBL/GenBank/DDBJ databases">
        <title>Draft genome sequence of rust myrtle Austropuccinia psidii MF-1, a brazilian biotype.</title>
        <authorList>
            <person name="Quecine M.C."/>
            <person name="Pachon D.M.R."/>
            <person name="Bonatelli M.L."/>
            <person name="Correr F.H."/>
            <person name="Franceschini L.M."/>
            <person name="Leite T.F."/>
            <person name="Margarido G.R.A."/>
            <person name="Almeida C.A."/>
            <person name="Ferrarezi J.A."/>
            <person name="Labate C.A."/>
        </authorList>
    </citation>
    <scope>NUCLEOTIDE SEQUENCE</scope>
    <source>
        <strain evidence="4">MF-1</strain>
    </source>
</reference>
<sequence>MSKYSEQTQNPFSELQESHERMITLTASMHKIVKTLQEGHAQLSNASEETNKRLNQFEVKAREKVEEVTKKKNSCHHCGSTDHYANNCEKAKKKVYAIEKVPEEESPTENSEPESMGDAIREKSDEDQDQREVYLVEYQKETPLGIQDIQIEAGQPQDTSNKKLF</sequence>
<feature type="compositionally biased region" description="Polar residues" evidence="3">
    <location>
        <begin position="1"/>
        <end position="15"/>
    </location>
</feature>
<dbReference type="GO" id="GO:0003676">
    <property type="term" value="F:nucleic acid binding"/>
    <property type="evidence" value="ECO:0007669"/>
    <property type="project" value="InterPro"/>
</dbReference>
<gene>
    <name evidence="4" type="ORF">O181_081510</name>
</gene>
<feature type="coiled-coil region" evidence="2">
    <location>
        <begin position="40"/>
        <end position="67"/>
    </location>
</feature>
<comment type="caution">
    <text evidence="4">The sequence shown here is derived from an EMBL/GenBank/DDBJ whole genome shotgun (WGS) entry which is preliminary data.</text>
</comment>